<feature type="compositionally biased region" description="Basic and acidic residues" evidence="1">
    <location>
        <begin position="45"/>
        <end position="58"/>
    </location>
</feature>
<accession>A0A391NZM2</accession>
<evidence type="ECO:0000256" key="1">
    <source>
        <dbReference type="SAM" id="MobiDB-lite"/>
    </source>
</evidence>
<dbReference type="EMBL" id="BHGK01000001">
    <property type="protein sequence ID" value="GCA66515.1"/>
    <property type="molecule type" value="Genomic_DNA"/>
</dbReference>
<sequence length="116" mass="13256">MRDSARNIVKINSARNEEQLAQDLLAREAEEELPVPIQPQNHQAAEADRRPEAEHQEEPDQDPETDLLPEMDPEQEALPQDLPVHRDIRIPRGAAKARKPVRHTGRTGSAEMLVWY</sequence>
<name>A0A391NZM2_9FIRM</name>
<dbReference type="AlphaFoldDB" id="A0A391NZM2"/>
<feature type="compositionally biased region" description="Acidic residues" evidence="1">
    <location>
        <begin position="59"/>
        <end position="75"/>
    </location>
</feature>
<feature type="region of interest" description="Disordered" evidence="1">
    <location>
        <begin position="24"/>
        <end position="116"/>
    </location>
</feature>
<feature type="compositionally biased region" description="Basic residues" evidence="1">
    <location>
        <begin position="95"/>
        <end position="105"/>
    </location>
</feature>
<proteinExistence type="predicted"/>
<evidence type="ECO:0000313" key="2">
    <source>
        <dbReference type="EMBL" id="GCA66515.1"/>
    </source>
</evidence>
<dbReference type="Proteomes" id="UP000265643">
    <property type="component" value="Unassembled WGS sequence"/>
</dbReference>
<comment type="caution">
    <text evidence="2">The sequence shown here is derived from an EMBL/GenBank/DDBJ whole genome shotgun (WGS) entry which is preliminary data.</text>
</comment>
<evidence type="ECO:0000313" key="3">
    <source>
        <dbReference type="Proteomes" id="UP000265643"/>
    </source>
</evidence>
<reference evidence="3" key="1">
    <citation type="submission" date="2018-09" db="EMBL/GenBank/DDBJ databases">
        <title>Draft Genome Sequence of Mediterraneibacter sp. KCTC 15684.</title>
        <authorList>
            <person name="Kim J.S."/>
            <person name="Han K.I."/>
            <person name="Suh M.K."/>
            <person name="Lee K.C."/>
            <person name="Eom M.K."/>
            <person name="Lee J.H."/>
            <person name="Park S.H."/>
            <person name="Kang S.W."/>
            <person name="Park J.E."/>
            <person name="Oh B.S."/>
            <person name="Yu S.Y."/>
            <person name="Choi S.H."/>
            <person name="Lee D.H."/>
            <person name="Yoon H."/>
            <person name="Kim B."/>
            <person name="Yang S.J."/>
            <person name="Lee J.S."/>
        </authorList>
    </citation>
    <scope>NUCLEOTIDE SEQUENCE [LARGE SCALE GENOMIC DNA]</scope>
    <source>
        <strain evidence="3">KCTC 15684</strain>
    </source>
</reference>
<gene>
    <name evidence="2" type="ORF">KGMB01110_09510</name>
</gene>
<organism evidence="2 3">
    <name type="scientific">Mediterraneibacter butyricigenes</name>
    <dbReference type="NCBI Taxonomy" id="2316025"/>
    <lineage>
        <taxon>Bacteria</taxon>
        <taxon>Bacillati</taxon>
        <taxon>Bacillota</taxon>
        <taxon>Clostridia</taxon>
        <taxon>Lachnospirales</taxon>
        <taxon>Lachnospiraceae</taxon>
        <taxon>Mediterraneibacter</taxon>
    </lineage>
</organism>
<protein>
    <submittedName>
        <fullName evidence="2">Uncharacterized protein</fullName>
    </submittedName>
</protein>
<keyword evidence="3" id="KW-1185">Reference proteome</keyword>